<keyword evidence="1" id="KW-1133">Transmembrane helix</keyword>
<organism evidence="2 3">
    <name type="scientific">candidate division WWE3 bacterium GW2011_GWA1_41_8</name>
    <dbReference type="NCBI Taxonomy" id="1619103"/>
    <lineage>
        <taxon>Bacteria</taxon>
        <taxon>Katanobacteria</taxon>
    </lineage>
</organism>
<feature type="transmembrane region" description="Helical" evidence="1">
    <location>
        <begin position="12"/>
        <end position="37"/>
    </location>
</feature>
<evidence type="ECO:0000256" key="1">
    <source>
        <dbReference type="SAM" id="Phobius"/>
    </source>
</evidence>
<keyword evidence="1" id="KW-0472">Membrane</keyword>
<dbReference type="SUPFAM" id="SSF49384">
    <property type="entry name" value="Carbohydrate-binding domain"/>
    <property type="match status" value="1"/>
</dbReference>
<protein>
    <recommendedName>
        <fullName evidence="4">Cohesin domain-containing protein</fullName>
    </recommendedName>
</protein>
<sequence length="339" mass="37531">MFMPGVSILFKFVSITLSSWLLVHVLAIFGGFIAFAYPIWWYLSPENTVCLVCHAGKEQKWCSFCRRAISKTQLSPKSIRSAFLNGILILFFSVISGLVVYAEYALITTYNPSLTGKSASFLVPSSNNKHKIGEIFPMEVFVEGIKTPINTVQIDLSFDPSTLEAIKISTDDSFATVFIDKVINNEVGYTRLTGGLPNPGYDQSKGYFGTVYFKGKIPGVALVEFLPTSVVLANNGRGTNVLKTLGTASFLILPETVSPEETASQEVKLNPLVLGESTDNTKLYLYEENDILGTQSESTMEEVDVSEQSIFTLFLDVLHKVDELIISFWKNIFDFVLGK</sequence>
<evidence type="ECO:0000313" key="2">
    <source>
        <dbReference type="EMBL" id="KKS22872.1"/>
    </source>
</evidence>
<dbReference type="InterPro" id="IPR008965">
    <property type="entry name" value="CBM2/CBM3_carb-bd_dom_sf"/>
</dbReference>
<evidence type="ECO:0000313" key="3">
    <source>
        <dbReference type="Proteomes" id="UP000034920"/>
    </source>
</evidence>
<dbReference type="GO" id="GO:0030246">
    <property type="term" value="F:carbohydrate binding"/>
    <property type="evidence" value="ECO:0007669"/>
    <property type="project" value="InterPro"/>
</dbReference>
<feature type="transmembrane region" description="Helical" evidence="1">
    <location>
        <begin position="82"/>
        <end position="107"/>
    </location>
</feature>
<name>A0A0G0XEJ2_UNCKA</name>
<evidence type="ECO:0008006" key="4">
    <source>
        <dbReference type="Google" id="ProtNLM"/>
    </source>
</evidence>
<keyword evidence="1" id="KW-0812">Transmembrane</keyword>
<gene>
    <name evidence="2" type="ORF">UU80_C0001G0037</name>
</gene>
<dbReference type="AlphaFoldDB" id="A0A0G0XEJ2"/>
<dbReference type="Proteomes" id="UP000034920">
    <property type="component" value="Unassembled WGS sequence"/>
</dbReference>
<dbReference type="Gene3D" id="2.60.40.680">
    <property type="match status" value="1"/>
</dbReference>
<reference evidence="2 3" key="1">
    <citation type="journal article" date="2015" name="Nature">
        <title>rRNA introns, odd ribosomes, and small enigmatic genomes across a large radiation of phyla.</title>
        <authorList>
            <person name="Brown C.T."/>
            <person name="Hug L.A."/>
            <person name="Thomas B.C."/>
            <person name="Sharon I."/>
            <person name="Castelle C.J."/>
            <person name="Singh A."/>
            <person name="Wilkins M.J."/>
            <person name="Williams K.H."/>
            <person name="Banfield J.F."/>
        </authorList>
    </citation>
    <scope>NUCLEOTIDE SEQUENCE [LARGE SCALE GENOMIC DNA]</scope>
</reference>
<dbReference type="EMBL" id="LCCA01000001">
    <property type="protein sequence ID" value="KKS22872.1"/>
    <property type="molecule type" value="Genomic_DNA"/>
</dbReference>
<dbReference type="STRING" id="1619103.UU80_C0001G0037"/>
<comment type="caution">
    <text evidence="2">The sequence shown here is derived from an EMBL/GenBank/DDBJ whole genome shotgun (WGS) entry which is preliminary data.</text>
</comment>
<dbReference type="CDD" id="cd08547">
    <property type="entry name" value="Type_II_cohesin"/>
    <property type="match status" value="1"/>
</dbReference>
<proteinExistence type="predicted"/>
<accession>A0A0G0XEJ2</accession>